<evidence type="ECO:0008006" key="5">
    <source>
        <dbReference type="Google" id="ProtNLM"/>
    </source>
</evidence>
<dbReference type="EMBL" id="UGMN01000004">
    <property type="protein sequence ID" value="STV56706.1"/>
    <property type="molecule type" value="Genomic_DNA"/>
</dbReference>
<organism evidence="2 4">
    <name type="scientific">Klebsiella pneumoniae</name>
    <dbReference type="NCBI Taxonomy" id="573"/>
    <lineage>
        <taxon>Bacteria</taxon>
        <taxon>Pseudomonadati</taxon>
        <taxon>Pseudomonadota</taxon>
        <taxon>Gammaproteobacteria</taxon>
        <taxon>Enterobacterales</taxon>
        <taxon>Enterobacteriaceae</taxon>
        <taxon>Klebsiella/Raoultella group</taxon>
        <taxon>Klebsiella</taxon>
        <taxon>Klebsiella pneumoniae complex</taxon>
    </lineage>
</organism>
<evidence type="ECO:0000313" key="1">
    <source>
        <dbReference type="EMBL" id="STU52655.1"/>
    </source>
</evidence>
<dbReference type="Proteomes" id="UP000254387">
    <property type="component" value="Unassembled WGS sequence"/>
</dbReference>
<reference evidence="3 4" key="1">
    <citation type="submission" date="2018-06" db="EMBL/GenBank/DDBJ databases">
        <authorList>
            <consortium name="Pathogen Informatics"/>
            <person name="Doyle S."/>
        </authorList>
    </citation>
    <scope>NUCLEOTIDE SEQUENCE [LARGE SCALE GENOMIC DNA]</scope>
    <source>
        <strain evidence="1 3">NCTC5051</strain>
        <strain evidence="2 4">NCTC5053</strain>
    </source>
</reference>
<name>A0A378BYW1_KLEPN</name>
<evidence type="ECO:0000313" key="4">
    <source>
        <dbReference type="Proteomes" id="UP000254387"/>
    </source>
</evidence>
<dbReference type="Proteomes" id="UP000254141">
    <property type="component" value="Unassembled WGS sequence"/>
</dbReference>
<evidence type="ECO:0000313" key="2">
    <source>
        <dbReference type="EMBL" id="STV56706.1"/>
    </source>
</evidence>
<dbReference type="AlphaFoldDB" id="A0A378BYW1"/>
<sequence length="157" mass="17230">MDKFDRKLQREILQACVDSYPAAPLLEQFNLTEVAECAESNIQKLLANINYLCEHGLIKNNSSIILKDRSILTRITATAKGIDFMLNDGGLSAILNVQTIKLHRDAVVVLEDLIAISNMNDEQKEKAKSTLGEMSTEAIKTVVQAVTTAGLSKLLGQ</sequence>
<protein>
    <recommendedName>
        <fullName evidence="5">Transcriptional regulator</fullName>
    </recommendedName>
</protein>
<gene>
    <name evidence="1" type="ORF">NCTC5051_03731</name>
    <name evidence="2" type="ORF">NCTC5053_06108</name>
</gene>
<accession>A0A378BYW1</accession>
<proteinExistence type="predicted"/>
<dbReference type="EMBL" id="UGLU01000001">
    <property type="protein sequence ID" value="STU52655.1"/>
    <property type="molecule type" value="Genomic_DNA"/>
</dbReference>
<evidence type="ECO:0000313" key="3">
    <source>
        <dbReference type="Proteomes" id="UP000254141"/>
    </source>
</evidence>
<dbReference type="RefSeq" id="WP_048981033.1">
    <property type="nucleotide sequence ID" value="NZ_CABEFC010000002.1"/>
</dbReference>